<evidence type="ECO:0000256" key="4">
    <source>
        <dbReference type="ARBA" id="ARBA00022448"/>
    </source>
</evidence>
<dbReference type="Proteomes" id="UP000025171">
    <property type="component" value="Unassembled WGS sequence"/>
</dbReference>
<name>A0A059FV13_9PROT</name>
<evidence type="ECO:0000256" key="6">
    <source>
        <dbReference type="ARBA" id="ARBA00022519"/>
    </source>
</evidence>
<proteinExistence type="inferred from homology"/>
<comment type="subcellular location">
    <subcellularLocation>
        <location evidence="1">Cell inner membrane</location>
    </subcellularLocation>
</comment>
<dbReference type="RefSeq" id="WP_035613362.1">
    <property type="nucleotide sequence ID" value="NZ_ARYK01000001.1"/>
</dbReference>
<keyword evidence="6" id="KW-0997">Cell inner membrane</keyword>
<keyword evidence="7" id="KW-0812">Transmembrane</keyword>
<dbReference type="STRING" id="1280950.HJO_02950"/>
<evidence type="ECO:0000313" key="11">
    <source>
        <dbReference type="EMBL" id="KCZ94298.1"/>
    </source>
</evidence>
<evidence type="ECO:0000256" key="3">
    <source>
        <dbReference type="ARBA" id="ARBA00021563"/>
    </source>
</evidence>
<dbReference type="EMBL" id="ARYK01000001">
    <property type="protein sequence ID" value="KCZ94298.1"/>
    <property type="molecule type" value="Genomic_DNA"/>
</dbReference>
<dbReference type="InterPro" id="IPR022792">
    <property type="entry name" value="T2SS_protein-GspN"/>
</dbReference>
<organism evidence="11 12">
    <name type="scientific">Hyphomonas johnsonii MHS-2</name>
    <dbReference type="NCBI Taxonomy" id="1280950"/>
    <lineage>
        <taxon>Bacteria</taxon>
        <taxon>Pseudomonadati</taxon>
        <taxon>Pseudomonadota</taxon>
        <taxon>Alphaproteobacteria</taxon>
        <taxon>Hyphomonadales</taxon>
        <taxon>Hyphomonadaceae</taxon>
        <taxon>Hyphomonas</taxon>
    </lineage>
</organism>
<evidence type="ECO:0000256" key="1">
    <source>
        <dbReference type="ARBA" id="ARBA00004533"/>
    </source>
</evidence>
<dbReference type="AlphaFoldDB" id="A0A059FV13"/>
<dbReference type="OrthoDB" id="7631278at2"/>
<dbReference type="GO" id="GO:0015627">
    <property type="term" value="C:type II protein secretion system complex"/>
    <property type="evidence" value="ECO:0007669"/>
    <property type="project" value="InterPro"/>
</dbReference>
<keyword evidence="4" id="KW-0813">Transport</keyword>
<evidence type="ECO:0000256" key="5">
    <source>
        <dbReference type="ARBA" id="ARBA00022475"/>
    </source>
</evidence>
<dbReference type="GO" id="GO:0005886">
    <property type="term" value="C:plasma membrane"/>
    <property type="evidence" value="ECO:0007669"/>
    <property type="project" value="UniProtKB-SubCell"/>
</dbReference>
<dbReference type="PATRIC" id="fig|1280950.3.peg.600"/>
<evidence type="ECO:0000313" key="12">
    <source>
        <dbReference type="Proteomes" id="UP000025171"/>
    </source>
</evidence>
<comment type="similarity">
    <text evidence="2">Belongs to the GSP N family.</text>
</comment>
<keyword evidence="12" id="KW-1185">Reference proteome</keyword>
<evidence type="ECO:0000256" key="9">
    <source>
        <dbReference type="ARBA" id="ARBA00023136"/>
    </source>
</evidence>
<accession>A0A059FV13</accession>
<comment type="caution">
    <text evidence="11">The sequence shown here is derived from an EMBL/GenBank/DDBJ whole genome shotgun (WGS) entry which is preliminary data.</text>
</comment>
<dbReference type="eggNOG" id="ENOG5033A9B">
    <property type="taxonomic scope" value="Bacteria"/>
</dbReference>
<keyword evidence="5" id="KW-1003">Cell membrane</keyword>
<reference evidence="11 12" key="1">
    <citation type="journal article" date="2014" name="Antonie Van Leeuwenhoek">
        <title>Hyphomonas beringensis sp. nov. and Hyphomonas chukchiensis sp. nov., isolated from surface seawater of the Bering Sea and Chukchi Sea.</title>
        <authorList>
            <person name="Li C."/>
            <person name="Lai Q."/>
            <person name="Li G."/>
            <person name="Dong C."/>
            <person name="Wang J."/>
            <person name="Liao Y."/>
            <person name="Shao Z."/>
        </authorList>
    </citation>
    <scope>NUCLEOTIDE SEQUENCE [LARGE SCALE GENOMIC DNA]</scope>
    <source>
        <strain evidence="11 12">MHS-2</strain>
    </source>
</reference>
<keyword evidence="9" id="KW-0472">Membrane</keyword>
<evidence type="ECO:0000256" key="8">
    <source>
        <dbReference type="ARBA" id="ARBA00022927"/>
    </source>
</evidence>
<dbReference type="GO" id="GO:0015628">
    <property type="term" value="P:protein secretion by the type II secretion system"/>
    <property type="evidence" value="ECO:0007669"/>
    <property type="project" value="InterPro"/>
</dbReference>
<keyword evidence="8" id="KW-0653">Protein transport</keyword>
<evidence type="ECO:0000256" key="2">
    <source>
        <dbReference type="ARBA" id="ARBA00007208"/>
    </source>
</evidence>
<dbReference type="Pfam" id="PF01203">
    <property type="entry name" value="T2SSN"/>
    <property type="match status" value="1"/>
</dbReference>
<gene>
    <name evidence="11" type="ORF">HJO_02950</name>
</gene>
<evidence type="ECO:0000256" key="7">
    <source>
        <dbReference type="ARBA" id="ARBA00022692"/>
    </source>
</evidence>
<sequence>MKRTLLILVFTGALIVGCVSSVPLSFVMRQTGITSQGVSWQQARGTIWHGQVTGLGFRGRAAGALDIRSSPASLLTGRIVSDVRWTSPAGRARGQLALGMSSSGASDLSAELDISRLDGLHPELRRTGGTLKVSRAAARFDSNGRCINAGGSAQLDLVRRLGVQYGRDWPLLDGTLTCTEGELQLPMSGKGTAGEQFDVTLRSLSDGRTGMDVHVSGLDPQANLVLGQIGFINTGNGYTLRQEVALVGEK</sequence>
<dbReference type="PROSITE" id="PS51257">
    <property type="entry name" value="PROKAR_LIPOPROTEIN"/>
    <property type="match status" value="1"/>
</dbReference>
<protein>
    <recommendedName>
        <fullName evidence="3">Type II secretion system protein N</fullName>
    </recommendedName>
    <alternativeName>
        <fullName evidence="10">General secretion pathway protein N</fullName>
    </alternativeName>
</protein>
<evidence type="ECO:0000256" key="10">
    <source>
        <dbReference type="ARBA" id="ARBA00030772"/>
    </source>
</evidence>